<dbReference type="PANTHER" id="PTHR23196">
    <property type="entry name" value="PAX TRANSCRIPTION ACTIVATION DOMAIN INTERACTING PROTEIN"/>
    <property type="match status" value="1"/>
</dbReference>
<dbReference type="Pfam" id="PF16770">
    <property type="entry name" value="RTT107_BRCT_5"/>
    <property type="match status" value="1"/>
</dbReference>
<comment type="caution">
    <text evidence="5">Lacks conserved residue(s) required for the propagation of feature annotation.</text>
</comment>
<gene>
    <name evidence="8" type="ORF">FH972_015509</name>
</gene>
<dbReference type="NCBIfam" id="TIGR00797">
    <property type="entry name" value="matE"/>
    <property type="match status" value="1"/>
</dbReference>
<dbReference type="OrthoDB" id="342264at2759"/>
<dbReference type="PROSITE" id="PS50172">
    <property type="entry name" value="BRCT"/>
    <property type="match status" value="1"/>
</dbReference>
<dbReference type="GO" id="GO:0015297">
    <property type="term" value="F:antiporter activity"/>
    <property type="evidence" value="ECO:0007669"/>
    <property type="project" value="InterPro"/>
</dbReference>
<dbReference type="Pfam" id="PF16589">
    <property type="entry name" value="BRCT_2"/>
    <property type="match status" value="1"/>
</dbReference>
<reference evidence="8 9" key="1">
    <citation type="submission" date="2019-06" db="EMBL/GenBank/DDBJ databases">
        <title>A chromosomal-level reference genome of Carpinus fangiana (Coryloideae, Betulaceae).</title>
        <authorList>
            <person name="Yang X."/>
            <person name="Wang Z."/>
            <person name="Zhang L."/>
            <person name="Hao G."/>
            <person name="Liu J."/>
            <person name="Yang Y."/>
        </authorList>
    </citation>
    <scope>NUCLEOTIDE SEQUENCE [LARGE SCALE GENOMIC DNA]</scope>
    <source>
        <strain evidence="8">Cfa_2016G</strain>
        <tissue evidence="8">Leaf</tissue>
    </source>
</reference>
<dbReference type="InterPro" id="IPR036420">
    <property type="entry name" value="BRCT_dom_sf"/>
</dbReference>
<dbReference type="PANTHER" id="PTHR23196:SF1">
    <property type="entry name" value="PAX-INTERACTING PROTEIN 1"/>
    <property type="match status" value="1"/>
</dbReference>
<evidence type="ECO:0000256" key="6">
    <source>
        <dbReference type="SAM" id="MobiDB-lite"/>
    </source>
</evidence>
<dbReference type="InterPro" id="IPR051579">
    <property type="entry name" value="DDR_Transcriptional_Reg"/>
</dbReference>
<feature type="transmembrane region" description="Helical" evidence="5">
    <location>
        <begin position="388"/>
        <end position="408"/>
    </location>
</feature>
<dbReference type="Pfam" id="PF01554">
    <property type="entry name" value="MatE"/>
    <property type="match status" value="2"/>
</dbReference>
<name>A0A5N6RGF2_9ROSI</name>
<organism evidence="8 9">
    <name type="scientific">Carpinus fangiana</name>
    <dbReference type="NCBI Taxonomy" id="176857"/>
    <lineage>
        <taxon>Eukaryota</taxon>
        <taxon>Viridiplantae</taxon>
        <taxon>Streptophyta</taxon>
        <taxon>Embryophyta</taxon>
        <taxon>Tracheophyta</taxon>
        <taxon>Spermatophyta</taxon>
        <taxon>Magnoliopsida</taxon>
        <taxon>eudicotyledons</taxon>
        <taxon>Gunneridae</taxon>
        <taxon>Pentapetalae</taxon>
        <taxon>rosids</taxon>
        <taxon>fabids</taxon>
        <taxon>Fagales</taxon>
        <taxon>Betulaceae</taxon>
        <taxon>Carpinus</taxon>
    </lineage>
</organism>
<comment type="similarity">
    <text evidence="2 5">Belongs to the multi antimicrobial extrusion (MATE) (TC 2.A.66.1) family.</text>
</comment>
<dbReference type="GO" id="GO:0005634">
    <property type="term" value="C:nucleus"/>
    <property type="evidence" value="ECO:0007669"/>
    <property type="project" value="UniProtKB-SubCell"/>
</dbReference>
<feature type="transmembrane region" description="Helical" evidence="5">
    <location>
        <begin position="230"/>
        <end position="252"/>
    </location>
</feature>
<evidence type="ECO:0000259" key="7">
    <source>
        <dbReference type="PROSITE" id="PS50172"/>
    </source>
</evidence>
<evidence type="ECO:0000256" key="3">
    <source>
        <dbReference type="ARBA" id="ARBA00022763"/>
    </source>
</evidence>
<feature type="transmembrane region" description="Helical" evidence="5">
    <location>
        <begin position="353"/>
        <end position="376"/>
    </location>
</feature>
<comment type="subcellular location">
    <subcellularLocation>
        <location evidence="1">Nucleus</location>
    </subcellularLocation>
</comment>
<keyword evidence="5" id="KW-0812">Transmembrane</keyword>
<dbReference type="Proteomes" id="UP000327013">
    <property type="component" value="Chromosome 6"/>
</dbReference>
<dbReference type="InterPro" id="IPR002528">
    <property type="entry name" value="MATE_fam"/>
</dbReference>
<feature type="region of interest" description="Disordered" evidence="6">
    <location>
        <begin position="1118"/>
        <end position="1150"/>
    </location>
</feature>
<dbReference type="Gene3D" id="3.40.50.10190">
    <property type="entry name" value="BRCT domain"/>
    <property type="match status" value="2"/>
</dbReference>
<feature type="transmembrane region" description="Helical" evidence="5">
    <location>
        <begin position="202"/>
        <end position="224"/>
    </location>
</feature>
<dbReference type="InterPro" id="IPR001357">
    <property type="entry name" value="BRCT_dom"/>
</dbReference>
<sequence length="1693" mass="185742">MPSEEEQQPLLSGFESHARISELKSVEIEEFFEHRPVAIRWWPRLVAWESRLLWVLSGSSIVVSVFNYMLSFVTLTFTGHLGSVELAGASIASVGIQGLAYGIMLGMASAVQTVCGQAYGAKRQAAMGVICQRAIVLHLGAAILLTFLYWYSGAFLKAIGQSESIAEQGQIFARGLIPQLYAFATSCPMQRFLQAQNIVNPLAYMSIGVLLFHILLTWVVVYILDYGLLGAALTLSLSWWILSILNALYILLSPSCKETWTGFSVKAFTGIWPYFKLTIASAVMLCLEIWYSQGLVLISGLLPDPTISLDSISICMNYLNWDITFILGLAAGTSVRISNELGAGHPRVAKFSVLVVSATSLLISILFSAVVMIFRAGLGELFSSDSDVLAAVYNLTPLLAISILLNGIQPILSGVAIGSGWQAVVAYVNLACYYVVGDMVGHDYWSSLPNSDSSNYNSQNKLAIRGESNDLKMGSLGDDDAEIKPIKTGPNVNIPYTQTQILDSQFSPPSLSGETGEAGDADELKFLRDTVTFDDTVPIEDAFETQVVNLAGETQVLNICGETQVLDDPDWIDNMGTQLLDEFDNEVAIDTEGEGTDGTEVLVDSDKQSDDESVTSGSGQSVGREKIQCTSLHEHGNKELMEQPDPLPDKEHSPEVHVSTTTCVVQGTLEPKPGPQQFGFTSIRAASLRASGLAARMASEVLTVKNNDASVLEDSTKVGEDVDQEHDVGECNRKMKGSENENICRVGCRTARKLFTENSHDDFRGLPLNSNIVEGEELPQLPACDNGLARLSYADSQEPGELSQANALDFVDKFLKDNAMEFEQEFNLGKKTRGNSNSVSRAKDLQSFAKKANDRNLFGEAVIFDWDDNREDEGGGDIFRRRKEEFFASGDHGQRSFTQPRKPGESRVMGLAHSDSKLVCHNPKVNDKAADGMKLKKNLVNELDQQSNDNPSGGHSVTNITKTDVPEILNVGFDTQLAAEAMEALFHDEGIASHDANDAHQGMENNSKGSCRGSLEGETDNLINSKQPSCRKRVSPSEVRVASRQCKKARSMSAKLSKESSISSEKLSDHVRRQSRIELVRSKSKRANMIAEECLITNGSGNSDKMISKIIEQRNAGRTLTRSCTNESHRHESRDGSATIGGDGTVKKRHLRGDVGMHTPIARRTRQSLVVNHLKKAENASGHYREVINHEMGVCPLEEKSNSTTGIQASEVLKEKSSILGSNQSREVENVKASQHGQSTPRLTANTIGSKIDALSCHKKRSRQNLSVQENESDNLDGAPEPSVLPKDIGQSVTKRKRSQRDAKSTLIDSKMKRKTRSGDAPINGKSGDINGKMISNNLIGSKTGKHSDRSSNASCPSSTEKVNARLDESPREKCKPSDSACTTPTPVNCKTPVNTLSPVCMGNEYFKQSCKRNLSRLSLLKEIRSLSAAQPEPSSALKDSRKRRDVNYVRVLYSQHLDEDIIKQQKKILARLGISIASSITDATHFIADQFVRTRNMLEAIASGKPVVTHLWLESCGQASCFIDEKNYVLRDAKKEKEFGFSMPVSLARASQHSLLKGRRVLVTPNTKPGKETISSLVKAVQGQVLERTGRSTLKDDKIPEDLLVLSCEEDYAVCLPFLEKGAAVYSSELLLNGIVTQRLEYESGGTTDRFPNTIAFPDDRHRLFADDVKRTRSTIWLRKDRNQFLPVTKHK</sequence>
<accession>A0A5N6RGF2</accession>
<feature type="region of interest" description="Disordered" evidence="6">
    <location>
        <begin position="1260"/>
        <end position="1384"/>
    </location>
</feature>
<feature type="domain" description="BRCT" evidence="7">
    <location>
        <begin position="1467"/>
        <end position="1531"/>
    </location>
</feature>
<feature type="region of interest" description="Disordered" evidence="6">
    <location>
        <begin position="1020"/>
        <end position="1068"/>
    </location>
</feature>
<protein>
    <recommendedName>
        <fullName evidence="5">Protein DETOXIFICATION</fullName>
    </recommendedName>
    <alternativeName>
        <fullName evidence="5">Multidrug and toxic compound extrusion protein</fullName>
    </alternativeName>
</protein>
<evidence type="ECO:0000256" key="1">
    <source>
        <dbReference type="ARBA" id="ARBA00004123"/>
    </source>
</evidence>
<feature type="compositionally biased region" description="Basic and acidic residues" evidence="6">
    <location>
        <begin position="623"/>
        <end position="655"/>
    </location>
</feature>
<feature type="compositionally biased region" description="Basic and acidic residues" evidence="6">
    <location>
        <begin position="1363"/>
        <end position="1377"/>
    </location>
</feature>
<feature type="transmembrane region" description="Helical" evidence="5">
    <location>
        <begin position="133"/>
        <end position="151"/>
    </location>
</feature>
<feature type="compositionally biased region" description="Polar residues" evidence="6">
    <location>
        <begin position="1232"/>
        <end position="1247"/>
    </location>
</feature>
<evidence type="ECO:0000313" key="8">
    <source>
        <dbReference type="EMBL" id="KAE8076887.1"/>
    </source>
</evidence>
<dbReference type="GO" id="GO:0042910">
    <property type="term" value="F:xenobiotic transmembrane transporter activity"/>
    <property type="evidence" value="ECO:0007669"/>
    <property type="project" value="InterPro"/>
</dbReference>
<feature type="transmembrane region" description="Helical" evidence="5">
    <location>
        <begin position="273"/>
        <end position="291"/>
    </location>
</feature>
<evidence type="ECO:0000256" key="4">
    <source>
        <dbReference type="ARBA" id="ARBA00023242"/>
    </source>
</evidence>
<keyword evidence="5" id="KW-0472">Membrane</keyword>
<proteinExistence type="inferred from homology"/>
<feature type="transmembrane region" description="Helical" evidence="5">
    <location>
        <begin position="98"/>
        <end position="121"/>
    </location>
</feature>
<dbReference type="CDD" id="cd13132">
    <property type="entry name" value="MATE_eukaryotic"/>
    <property type="match status" value="1"/>
</dbReference>
<keyword evidence="9" id="KW-1185">Reference proteome</keyword>
<feature type="region of interest" description="Disordered" evidence="6">
    <location>
        <begin position="1217"/>
        <end position="1247"/>
    </location>
</feature>
<keyword evidence="3" id="KW-0227">DNA damage</keyword>
<feature type="transmembrane region" description="Helical" evidence="5">
    <location>
        <begin position="415"/>
        <end position="436"/>
    </location>
</feature>
<feature type="compositionally biased region" description="Low complexity" evidence="6">
    <location>
        <begin position="1051"/>
        <end position="1065"/>
    </location>
</feature>
<dbReference type="GO" id="GO:0016020">
    <property type="term" value="C:membrane"/>
    <property type="evidence" value="ECO:0007669"/>
    <property type="project" value="InterPro"/>
</dbReference>
<dbReference type="CDD" id="cd17744">
    <property type="entry name" value="BRCT_MDC1_rpt1"/>
    <property type="match status" value="1"/>
</dbReference>
<dbReference type="SUPFAM" id="SSF52113">
    <property type="entry name" value="BRCT domain"/>
    <property type="match status" value="1"/>
</dbReference>
<feature type="transmembrane region" description="Helical" evidence="5">
    <location>
        <begin position="52"/>
        <end position="78"/>
    </location>
</feature>
<evidence type="ECO:0000313" key="9">
    <source>
        <dbReference type="Proteomes" id="UP000327013"/>
    </source>
</evidence>
<feature type="region of interest" description="Disordered" evidence="6">
    <location>
        <begin position="592"/>
        <end position="659"/>
    </location>
</feature>
<dbReference type="EMBL" id="CM017326">
    <property type="protein sequence ID" value="KAE8076887.1"/>
    <property type="molecule type" value="Genomic_DNA"/>
</dbReference>
<feature type="compositionally biased region" description="Polar residues" evidence="6">
    <location>
        <begin position="1351"/>
        <end position="1362"/>
    </location>
</feature>
<dbReference type="SMART" id="SM00292">
    <property type="entry name" value="BRCT"/>
    <property type="match status" value="1"/>
</dbReference>
<evidence type="ECO:0000256" key="5">
    <source>
        <dbReference type="RuleBase" id="RU004914"/>
    </source>
</evidence>
<dbReference type="CDD" id="cd18432">
    <property type="entry name" value="BRCT_PAXIP1_rpt6_like"/>
    <property type="match status" value="1"/>
</dbReference>
<dbReference type="GO" id="GO:1990961">
    <property type="term" value="P:xenobiotic detoxification by transmembrane export across the plasma membrane"/>
    <property type="evidence" value="ECO:0007669"/>
    <property type="project" value="InterPro"/>
</dbReference>
<keyword evidence="5" id="KW-1133">Transmembrane helix</keyword>
<dbReference type="InterPro" id="IPR045069">
    <property type="entry name" value="MATE_euk"/>
</dbReference>
<keyword evidence="4" id="KW-0539">Nucleus</keyword>
<dbReference type="GO" id="GO:0006974">
    <property type="term" value="P:DNA damage response"/>
    <property type="evidence" value="ECO:0007669"/>
    <property type="project" value="UniProtKB-KW"/>
</dbReference>
<evidence type="ECO:0000256" key="2">
    <source>
        <dbReference type="ARBA" id="ARBA00010199"/>
    </source>
</evidence>